<proteinExistence type="predicted"/>
<dbReference type="EMBL" id="JASFZW010000001">
    <property type="protein sequence ID" value="KAK2080481.1"/>
    <property type="molecule type" value="Genomic_DNA"/>
</dbReference>
<keyword evidence="2" id="KW-1185">Reference proteome</keyword>
<evidence type="ECO:0000313" key="2">
    <source>
        <dbReference type="Proteomes" id="UP001255856"/>
    </source>
</evidence>
<dbReference type="Pfam" id="PF12014">
    <property type="entry name" value="Cyclin_D1_bind"/>
    <property type="match status" value="1"/>
</dbReference>
<gene>
    <name evidence="1" type="ORF">QBZ16_000334</name>
</gene>
<dbReference type="AlphaFoldDB" id="A0AAD9IL37"/>
<dbReference type="Proteomes" id="UP001255856">
    <property type="component" value="Unassembled WGS sequence"/>
</dbReference>
<reference evidence="1" key="1">
    <citation type="submission" date="2021-01" db="EMBL/GenBank/DDBJ databases">
        <authorList>
            <person name="Eckstrom K.M.E."/>
        </authorList>
    </citation>
    <scope>NUCLEOTIDE SEQUENCE</scope>
    <source>
        <strain evidence="1">UVCC 0001</strain>
    </source>
</reference>
<protein>
    <submittedName>
        <fullName evidence="1">Uncharacterized protein</fullName>
    </submittedName>
</protein>
<sequence length="326" mass="35658">MTSHTLSARGIAVAMHRLGAWPAGLWLAQGTRSQAEATRLVAINWTTAGFRVSNITPERAQGVRGSGRAWVANLSFAGWMVAKLGSYAIALDDRKVCTWHWEAEDAHNPELSQVDPGGFRLTMFERFPWSDERADFDYGNALRKVTLARVNTLPVAPESLLPAGADIPPGLKLLAEVQGLVTGEYATHGTEVLSLSLGIGDDTDSMPLAGLRLEALKLIGDPNVPGGRLSFVVDPFAWRPGHEGGVPDWDDLQLEDNPRPIMAFMEEGHAVPVDLSLRPIRARFLAHGQVNHIRGIWMPEWVPTALYRPATSARSALADMQTCYRL</sequence>
<comment type="caution">
    <text evidence="1">The sequence shown here is derived from an EMBL/GenBank/DDBJ whole genome shotgun (WGS) entry which is preliminary data.</text>
</comment>
<organism evidence="1 2">
    <name type="scientific">Prototheca wickerhamii</name>
    <dbReference type="NCBI Taxonomy" id="3111"/>
    <lineage>
        <taxon>Eukaryota</taxon>
        <taxon>Viridiplantae</taxon>
        <taxon>Chlorophyta</taxon>
        <taxon>core chlorophytes</taxon>
        <taxon>Trebouxiophyceae</taxon>
        <taxon>Chlorellales</taxon>
        <taxon>Chlorellaceae</taxon>
        <taxon>Prototheca</taxon>
    </lineage>
</organism>
<accession>A0AAD9IL37</accession>
<evidence type="ECO:0000313" key="1">
    <source>
        <dbReference type="EMBL" id="KAK2080481.1"/>
    </source>
</evidence>
<name>A0AAD9IL37_PROWI</name>